<accession>A0A2P5BT16</accession>
<proteinExistence type="predicted"/>
<evidence type="ECO:0000256" key="1">
    <source>
        <dbReference type="ARBA" id="ARBA00012247"/>
    </source>
</evidence>
<keyword evidence="3" id="KW-0378">Hydrolase</keyword>
<dbReference type="Gene3D" id="3.20.20.190">
    <property type="entry name" value="Phosphatidylinositol (PI) phosphodiesterase"/>
    <property type="match status" value="1"/>
</dbReference>
<dbReference type="EMBL" id="JXTB01000227">
    <property type="protein sequence ID" value="PON51884.1"/>
    <property type="molecule type" value="Genomic_DNA"/>
</dbReference>
<dbReference type="PANTHER" id="PTHR22958:SF34">
    <property type="entry name" value="GLYCEROPHOSPHODIESTER PHOSPHODIESTERASE GDPD3"/>
    <property type="match status" value="1"/>
</dbReference>
<dbReference type="Pfam" id="PF03009">
    <property type="entry name" value="GDPD"/>
    <property type="match status" value="1"/>
</dbReference>
<protein>
    <recommendedName>
        <fullName evidence="1">glycerophosphodiester phosphodiesterase</fullName>
        <ecNumber evidence="1">3.1.4.46</ecNumber>
    </recommendedName>
</protein>
<keyword evidence="7" id="KW-1185">Reference proteome</keyword>
<comment type="caution">
    <text evidence="6">The sequence shown here is derived from an EMBL/GenBank/DDBJ whole genome shotgun (WGS) entry which is preliminary data.</text>
</comment>
<dbReference type="SUPFAM" id="SSF51695">
    <property type="entry name" value="PLC-like phosphodiesterases"/>
    <property type="match status" value="1"/>
</dbReference>
<dbReference type="Proteomes" id="UP000237105">
    <property type="component" value="Unassembled WGS sequence"/>
</dbReference>
<feature type="domain" description="GP-PDE" evidence="5">
    <location>
        <begin position="201"/>
        <end position="437"/>
    </location>
</feature>
<dbReference type="PROSITE" id="PS51704">
    <property type="entry name" value="GP_PDE"/>
    <property type="match status" value="1"/>
</dbReference>
<name>A0A2P5BT16_PARAD</name>
<evidence type="ECO:0000313" key="6">
    <source>
        <dbReference type="EMBL" id="PON51884.1"/>
    </source>
</evidence>
<evidence type="ECO:0000256" key="2">
    <source>
        <dbReference type="ARBA" id="ARBA00022798"/>
    </source>
</evidence>
<dbReference type="STRING" id="3476.A0A2P5BT16"/>
<evidence type="ECO:0000256" key="3">
    <source>
        <dbReference type="ARBA" id="ARBA00022801"/>
    </source>
</evidence>
<evidence type="ECO:0000256" key="4">
    <source>
        <dbReference type="ARBA" id="ARBA00047512"/>
    </source>
</evidence>
<dbReference type="PANTHER" id="PTHR22958">
    <property type="entry name" value="GLYCEROPHOSPHORYL DIESTER PHOSPHODIESTERASE"/>
    <property type="match status" value="1"/>
</dbReference>
<dbReference type="InterPro" id="IPR030395">
    <property type="entry name" value="GP_PDE_dom"/>
</dbReference>
<dbReference type="OrthoDB" id="1058301at2759"/>
<keyword evidence="2" id="KW-0319">Glycerol metabolism</keyword>
<gene>
    <name evidence="6" type="ORF">PanWU01x14_212970</name>
</gene>
<dbReference type="AlphaFoldDB" id="A0A2P5BT16"/>
<evidence type="ECO:0000259" key="5">
    <source>
        <dbReference type="PROSITE" id="PS51704"/>
    </source>
</evidence>
<organism evidence="6 7">
    <name type="scientific">Parasponia andersonii</name>
    <name type="common">Sponia andersonii</name>
    <dbReference type="NCBI Taxonomy" id="3476"/>
    <lineage>
        <taxon>Eukaryota</taxon>
        <taxon>Viridiplantae</taxon>
        <taxon>Streptophyta</taxon>
        <taxon>Embryophyta</taxon>
        <taxon>Tracheophyta</taxon>
        <taxon>Spermatophyta</taxon>
        <taxon>Magnoliopsida</taxon>
        <taxon>eudicotyledons</taxon>
        <taxon>Gunneridae</taxon>
        <taxon>Pentapetalae</taxon>
        <taxon>rosids</taxon>
        <taxon>fabids</taxon>
        <taxon>Rosales</taxon>
        <taxon>Cannabaceae</taxon>
        <taxon>Parasponia</taxon>
    </lineage>
</organism>
<dbReference type="GO" id="GO:0008889">
    <property type="term" value="F:glycerophosphodiester phosphodiesterase activity"/>
    <property type="evidence" value="ECO:0007669"/>
    <property type="project" value="UniProtKB-EC"/>
</dbReference>
<dbReference type="GO" id="GO:0046475">
    <property type="term" value="P:glycerophospholipid catabolic process"/>
    <property type="evidence" value="ECO:0007669"/>
    <property type="project" value="TreeGrafter"/>
</dbReference>
<comment type="catalytic activity">
    <reaction evidence="4">
        <text>a sn-glycero-3-phosphodiester + H2O = an alcohol + sn-glycerol 3-phosphate + H(+)</text>
        <dbReference type="Rhea" id="RHEA:12969"/>
        <dbReference type="ChEBI" id="CHEBI:15377"/>
        <dbReference type="ChEBI" id="CHEBI:15378"/>
        <dbReference type="ChEBI" id="CHEBI:30879"/>
        <dbReference type="ChEBI" id="CHEBI:57597"/>
        <dbReference type="ChEBI" id="CHEBI:83408"/>
        <dbReference type="EC" id="3.1.4.46"/>
    </reaction>
</comment>
<evidence type="ECO:0000313" key="7">
    <source>
        <dbReference type="Proteomes" id="UP000237105"/>
    </source>
</evidence>
<reference evidence="7" key="1">
    <citation type="submission" date="2016-06" db="EMBL/GenBank/DDBJ databases">
        <title>Parallel loss of symbiosis genes in relatives of nitrogen-fixing non-legume Parasponia.</title>
        <authorList>
            <person name="Van Velzen R."/>
            <person name="Holmer R."/>
            <person name="Bu F."/>
            <person name="Rutten L."/>
            <person name="Van Zeijl A."/>
            <person name="Liu W."/>
            <person name="Santuari L."/>
            <person name="Cao Q."/>
            <person name="Sharma T."/>
            <person name="Shen D."/>
            <person name="Roswanjaya Y."/>
            <person name="Wardhani T."/>
            <person name="Kalhor M.S."/>
            <person name="Jansen J."/>
            <person name="Van den Hoogen J."/>
            <person name="Gungor B."/>
            <person name="Hartog M."/>
            <person name="Hontelez J."/>
            <person name="Verver J."/>
            <person name="Yang W.-C."/>
            <person name="Schijlen E."/>
            <person name="Repin R."/>
            <person name="Schilthuizen M."/>
            <person name="Schranz E."/>
            <person name="Heidstra R."/>
            <person name="Miyata K."/>
            <person name="Fedorova E."/>
            <person name="Kohlen W."/>
            <person name="Bisseling T."/>
            <person name="Smit S."/>
            <person name="Geurts R."/>
        </authorList>
    </citation>
    <scope>NUCLEOTIDE SEQUENCE [LARGE SCALE GENOMIC DNA]</scope>
    <source>
        <strain evidence="7">cv. WU1-14</strain>
    </source>
</reference>
<dbReference type="InterPro" id="IPR051578">
    <property type="entry name" value="GDPD"/>
</dbReference>
<dbReference type="GO" id="GO:0006071">
    <property type="term" value="P:glycerol metabolic process"/>
    <property type="evidence" value="ECO:0007669"/>
    <property type="project" value="UniProtKB-KW"/>
</dbReference>
<dbReference type="InterPro" id="IPR017946">
    <property type="entry name" value="PLC-like_Pdiesterase_TIM-brl"/>
</dbReference>
<dbReference type="EC" id="3.1.4.46" evidence="1"/>
<sequence>MAWCYCMDEIAGILEQRNKQVHGGTRKDVLILVSFAYAFLSDIKSVKVCSTSPDASSSATLARWKAPPYDLIKINSDVDVHPGDQSIGTGIIFRDHSGIVLTAFSKRLMGCYTVETTELSKIDVGVSIMECDANPFIHSLEESHPLSPNAHMFSDVKAFLQAANCSSCFFVFCLSNKVTHFLASLTLHSPHNLPEEVERMNLMNSSVPDSTLFNSVKENSIRSFNSAAAFPVDYVEFDVQVTKVDCPVIFDDNFILTKDKVGKPLFRKTKDGRIFEWKVENDDSLCTLEEVFQKVEHSVGFNIELKFDDNVIYKVEELTHVLEAVLKVVNEYALDRPIIFSSFQPDAAQLIGKLQNTHPVYFLTNGGSEVYADVRRNSLDEAIKLCLEGIITRIKESKLRLITYGQLNNVPEVVYMQHLMGVEGVIVDFVQEITEAVSDYIHPAEEGEENSLFEEDKEWRAQVRKKPQFSQRQLSFLLKLIPELIRH</sequence>